<keyword evidence="6" id="KW-0472">Membrane</keyword>
<comment type="caution">
    <text evidence="10">The sequence shown here is derived from an EMBL/GenBank/DDBJ whole genome shotgun (WGS) entry which is preliminary data.</text>
</comment>
<dbReference type="SMART" id="SM00332">
    <property type="entry name" value="PP2Cc"/>
    <property type="match status" value="1"/>
</dbReference>
<keyword evidence="6" id="KW-1133">Transmembrane helix</keyword>
<dbReference type="InterPro" id="IPR001932">
    <property type="entry name" value="PPM-type_phosphatase-like_dom"/>
</dbReference>
<dbReference type="CDD" id="cd00143">
    <property type="entry name" value="PP2Cc"/>
    <property type="match status" value="1"/>
</dbReference>
<feature type="region of interest" description="Disordered" evidence="5">
    <location>
        <begin position="1066"/>
        <end position="1089"/>
    </location>
</feature>
<evidence type="ECO:0000259" key="9">
    <source>
        <dbReference type="PROSITE" id="PS51746"/>
    </source>
</evidence>
<evidence type="ECO:0000256" key="3">
    <source>
        <dbReference type="ARBA" id="ARBA00022912"/>
    </source>
</evidence>
<sequence length="1325" mass="151400">MKSVNRIVLVLALTCPIALAADETSNNSIWTSIALLAAALVGSVVYLSKSIFSRDFPPQNTLVKAVESSKETQETTPAESVNSTTSGDKDVLESPPAAAGDNEDEKRRIREEEDKKKEEALKREEANRLKIEEQKRNEEKQKREEEEKRQEEKKRQDLLERERIEEEKRKKEEEEKRKKREEEEKREEEKKKEEERQRQLKVQQEEEQKKRQEEEKKKEEERQRQLKVQQEEEEKKRQEERQRQLKLEEEEKKRQEEEKKKEEKKRQEEEKKKEEEKKRQEEEKKRQEEKKTEGTPTLDLKSSLSDLDLINSLKGLDQFNFESKSEGLPDASELDILKSLEQGGSASPQFDLSGLNFDKKEDSAKNLDFEIPADFSLPEGNDADTFDFSRLPTKGIRGLKSKKLIKDWGKKMEPQFEEEEKEEPIPEPAPSTKNNNRLMDLFRDPSEADVPPTPKKSFDKTHWKVGDDVIKECGLREDMNKKGLRKSKKMSMKVGGTGPQMEDMNLILFPWTNDRTRGLFSVYDGHAGNECARKAIDRFPEIFEEQIEETSVDQTDSLTETFRILDEELATYEYEGCTATSILIWEHGDYRYIQSANVGDSTAFIKRGDNVEALSKDHKPIYPEERQRIIDMGIEFGPHQTRVGGLAVSRALGDHFLKNERLGVISVPYVSPPIQLKEEDTMVILASDGLWDVMSGQEAVEYCCNYDDADTMASELMKKALSHPKVWAVGAQMPREVDRREELKQGFVFYRGGEVTCNTGPSFQNREEGMDSDGYITLRSFLLQKNTRHATEEEVRYIFKRIILTLEGLHGEGKTHGNLNLETIYVNRTGEVKPIQGAKIVYDRLRESQGRFNLPILLQPNHFVTPAPLSSGARIQETTSQPNLIYGAWVLMRYSLTLMLPADMHQVEVFFNITRDVINLPTFLSPECVDVITRALRLSPSLRPNLNELKRHPWLTSSTLQVTAADAPWAQNVHTPNHQPQQQHMNAPPAVTQQNNAFNDTLDKRDHEMMSSPPMIHQNMAALHRTNSSGDNMVQSFIKNYIKVKAEGTESPMSPTGQDIRKVKSEEYTKRSEPPMPQQPSPSQHLQQLQERNEALALQQAMSSPSHAPSELTAAINSTAPELRRLLESVKFANPQNVFNASNQPYTNDAGKLAKKLKNANKKLKLSHSPKSSMSPPQPDRRVRQSPNRTTSSPPTIVSGNNLNVYQPNVHTSTSQQSTSRPSNVQNHHPVQHNMQSFNGSPFMNQAFNEESVQYRNPYPNMNSGEEEMWRNSSVNNGNHPHNVGMYNAPNVGAAFYQAQATGYTSFLESDLTDSDISMFGDTNS</sequence>
<keyword evidence="2 4" id="KW-0378">Hydrolase</keyword>
<reference evidence="10 11" key="1">
    <citation type="journal article" date="2018" name="Genome Biol. Evol.">
        <title>Multiple Roots of Fruiting Body Formation in Amoebozoa.</title>
        <authorList>
            <person name="Hillmann F."/>
            <person name="Forbes G."/>
            <person name="Novohradska S."/>
            <person name="Ferling I."/>
            <person name="Riege K."/>
            <person name="Groth M."/>
            <person name="Westermann M."/>
            <person name="Marz M."/>
            <person name="Spaller T."/>
            <person name="Winckler T."/>
            <person name="Schaap P."/>
            <person name="Glockner G."/>
        </authorList>
    </citation>
    <scope>NUCLEOTIDE SEQUENCE [LARGE SCALE GENOMIC DNA]</scope>
    <source>
        <strain evidence="10 11">Jena</strain>
    </source>
</reference>
<dbReference type="Pfam" id="PF00481">
    <property type="entry name" value="PP2C"/>
    <property type="match status" value="1"/>
</dbReference>
<dbReference type="SUPFAM" id="SSF81606">
    <property type="entry name" value="PP2C-like"/>
    <property type="match status" value="1"/>
</dbReference>
<feature type="transmembrane region" description="Helical" evidence="6">
    <location>
        <begin position="30"/>
        <end position="47"/>
    </location>
</feature>
<feature type="region of interest" description="Disordered" evidence="5">
    <location>
        <begin position="65"/>
        <end position="304"/>
    </location>
</feature>
<proteinExistence type="inferred from homology"/>
<evidence type="ECO:0000256" key="7">
    <source>
        <dbReference type="SAM" id="SignalP"/>
    </source>
</evidence>
<feature type="compositionally biased region" description="Polar residues" evidence="5">
    <location>
        <begin position="1185"/>
        <end position="1211"/>
    </location>
</feature>
<dbReference type="InterPro" id="IPR000719">
    <property type="entry name" value="Prot_kinase_dom"/>
</dbReference>
<comment type="similarity">
    <text evidence="4">Belongs to the PP2C family.</text>
</comment>
<dbReference type="PROSITE" id="PS50011">
    <property type="entry name" value="PROTEIN_KINASE_DOM"/>
    <property type="match status" value="1"/>
</dbReference>
<dbReference type="GO" id="GO:0005524">
    <property type="term" value="F:ATP binding"/>
    <property type="evidence" value="ECO:0007669"/>
    <property type="project" value="InterPro"/>
</dbReference>
<keyword evidence="1" id="KW-0479">Metal-binding</keyword>
<feature type="compositionally biased region" description="Polar residues" evidence="5">
    <location>
        <begin position="74"/>
        <end position="86"/>
    </location>
</feature>
<dbReference type="InterPro" id="IPR011009">
    <property type="entry name" value="Kinase-like_dom_sf"/>
</dbReference>
<feature type="compositionally biased region" description="Polar residues" evidence="5">
    <location>
        <begin position="1221"/>
        <end position="1240"/>
    </location>
</feature>
<dbReference type="InterPro" id="IPR015655">
    <property type="entry name" value="PP2C"/>
</dbReference>
<protein>
    <recommendedName>
        <fullName evidence="12">PPM-type phosphatase domain-containing protein</fullName>
    </recommendedName>
</protein>
<evidence type="ECO:0000313" key="10">
    <source>
        <dbReference type="EMBL" id="PRP86829.1"/>
    </source>
</evidence>
<dbReference type="SUPFAM" id="SSF56112">
    <property type="entry name" value="Protein kinase-like (PK-like)"/>
    <property type="match status" value="1"/>
</dbReference>
<dbReference type="GO" id="GO:0004722">
    <property type="term" value="F:protein serine/threonine phosphatase activity"/>
    <property type="evidence" value="ECO:0007669"/>
    <property type="project" value="InterPro"/>
</dbReference>
<keyword evidence="3 4" id="KW-0904">Protein phosphatase</keyword>
<name>A0A2P6NS87_9EUKA</name>
<feature type="region of interest" description="Disordered" evidence="5">
    <location>
        <begin position="1162"/>
        <end position="1240"/>
    </location>
</feature>
<feature type="compositionally biased region" description="Basic and acidic residues" evidence="5">
    <location>
        <begin position="104"/>
        <end position="293"/>
    </location>
</feature>
<evidence type="ECO:0000313" key="11">
    <source>
        <dbReference type="Proteomes" id="UP000241769"/>
    </source>
</evidence>
<dbReference type="PANTHER" id="PTHR47992">
    <property type="entry name" value="PROTEIN PHOSPHATASE"/>
    <property type="match status" value="1"/>
</dbReference>
<gene>
    <name evidence="10" type="ORF">PROFUN_05046</name>
</gene>
<evidence type="ECO:0000256" key="6">
    <source>
        <dbReference type="SAM" id="Phobius"/>
    </source>
</evidence>
<feature type="domain" description="Protein kinase" evidence="8">
    <location>
        <begin position="679"/>
        <end position="955"/>
    </location>
</feature>
<evidence type="ECO:0000256" key="1">
    <source>
        <dbReference type="ARBA" id="ARBA00022723"/>
    </source>
</evidence>
<feature type="region of interest" description="Disordered" evidence="5">
    <location>
        <begin position="413"/>
        <end position="436"/>
    </location>
</feature>
<dbReference type="InterPro" id="IPR036457">
    <property type="entry name" value="PPM-type-like_dom_sf"/>
</dbReference>
<dbReference type="Gene3D" id="3.60.40.10">
    <property type="entry name" value="PPM-type phosphatase domain"/>
    <property type="match status" value="1"/>
</dbReference>
<organism evidence="10 11">
    <name type="scientific">Planoprotostelium fungivorum</name>
    <dbReference type="NCBI Taxonomy" id="1890364"/>
    <lineage>
        <taxon>Eukaryota</taxon>
        <taxon>Amoebozoa</taxon>
        <taxon>Evosea</taxon>
        <taxon>Variosea</taxon>
        <taxon>Cavosteliida</taxon>
        <taxon>Cavosteliaceae</taxon>
        <taxon>Planoprotostelium</taxon>
    </lineage>
</organism>
<evidence type="ECO:0000256" key="5">
    <source>
        <dbReference type="SAM" id="MobiDB-lite"/>
    </source>
</evidence>
<dbReference type="InterPro" id="IPR000222">
    <property type="entry name" value="PP2C_BS"/>
</dbReference>
<dbReference type="Gene3D" id="1.10.510.10">
    <property type="entry name" value="Transferase(Phosphotransferase) domain 1"/>
    <property type="match status" value="1"/>
</dbReference>
<feature type="domain" description="PPM-type phosphatase" evidence="9">
    <location>
        <begin position="486"/>
        <end position="828"/>
    </location>
</feature>
<feature type="signal peptide" evidence="7">
    <location>
        <begin position="1"/>
        <end position="20"/>
    </location>
</feature>
<evidence type="ECO:0000256" key="2">
    <source>
        <dbReference type="ARBA" id="ARBA00022801"/>
    </source>
</evidence>
<dbReference type="Proteomes" id="UP000241769">
    <property type="component" value="Unassembled WGS sequence"/>
</dbReference>
<dbReference type="PROSITE" id="PS01032">
    <property type="entry name" value="PPM_1"/>
    <property type="match status" value="1"/>
</dbReference>
<keyword evidence="7" id="KW-0732">Signal</keyword>
<dbReference type="STRING" id="1890364.A0A2P6NS87"/>
<dbReference type="OrthoDB" id="496973at2759"/>
<evidence type="ECO:0000259" key="8">
    <source>
        <dbReference type="PROSITE" id="PS50011"/>
    </source>
</evidence>
<dbReference type="EMBL" id="MDYQ01000026">
    <property type="protein sequence ID" value="PRP86829.1"/>
    <property type="molecule type" value="Genomic_DNA"/>
</dbReference>
<keyword evidence="6" id="KW-0812">Transmembrane</keyword>
<evidence type="ECO:0000256" key="4">
    <source>
        <dbReference type="RuleBase" id="RU003465"/>
    </source>
</evidence>
<evidence type="ECO:0008006" key="12">
    <source>
        <dbReference type="Google" id="ProtNLM"/>
    </source>
</evidence>
<accession>A0A2P6NS87</accession>
<feature type="chain" id="PRO_5015127480" description="PPM-type phosphatase domain-containing protein" evidence="7">
    <location>
        <begin position="21"/>
        <end position="1325"/>
    </location>
</feature>
<keyword evidence="11" id="KW-1185">Reference proteome</keyword>
<dbReference type="GO" id="GO:0046872">
    <property type="term" value="F:metal ion binding"/>
    <property type="evidence" value="ECO:0007669"/>
    <property type="project" value="UniProtKB-KW"/>
</dbReference>
<dbReference type="PROSITE" id="PS51746">
    <property type="entry name" value="PPM_2"/>
    <property type="match status" value="1"/>
</dbReference>
<dbReference type="InParanoid" id="A0A2P6NS87"/>
<dbReference type="GO" id="GO:0004672">
    <property type="term" value="F:protein kinase activity"/>
    <property type="evidence" value="ECO:0007669"/>
    <property type="project" value="InterPro"/>
</dbReference>